<name>L1JMG7_GUITC</name>
<accession>L1JMG7</accession>
<dbReference type="HOGENOM" id="CLU_1471965_0_0_1"/>
<evidence type="ECO:0000313" key="4">
    <source>
        <dbReference type="Proteomes" id="UP000011087"/>
    </source>
</evidence>
<reference evidence="3" key="3">
    <citation type="submission" date="2015-06" db="UniProtKB">
        <authorList>
            <consortium name="EnsemblProtists"/>
        </authorList>
    </citation>
    <scope>IDENTIFICATION</scope>
</reference>
<organism evidence="2">
    <name type="scientific">Guillardia theta (strain CCMP2712)</name>
    <name type="common">Cryptophyte</name>
    <dbReference type="NCBI Taxonomy" id="905079"/>
    <lineage>
        <taxon>Eukaryota</taxon>
        <taxon>Cryptophyceae</taxon>
        <taxon>Pyrenomonadales</taxon>
        <taxon>Geminigeraceae</taxon>
        <taxon>Guillardia</taxon>
    </lineage>
</organism>
<dbReference type="Proteomes" id="UP000011087">
    <property type="component" value="Unassembled WGS sequence"/>
</dbReference>
<dbReference type="PaxDb" id="55529-EKX49385"/>
<reference evidence="4" key="2">
    <citation type="submission" date="2012-11" db="EMBL/GenBank/DDBJ databases">
        <authorList>
            <person name="Kuo A."/>
            <person name="Curtis B.A."/>
            <person name="Tanifuji G."/>
            <person name="Burki F."/>
            <person name="Gruber A."/>
            <person name="Irimia M."/>
            <person name="Maruyama S."/>
            <person name="Arias M.C."/>
            <person name="Ball S.G."/>
            <person name="Gile G.H."/>
            <person name="Hirakawa Y."/>
            <person name="Hopkins J.F."/>
            <person name="Rensing S.A."/>
            <person name="Schmutz J."/>
            <person name="Symeonidi A."/>
            <person name="Elias M."/>
            <person name="Eveleigh R.J."/>
            <person name="Herman E.K."/>
            <person name="Klute M.J."/>
            <person name="Nakayama T."/>
            <person name="Obornik M."/>
            <person name="Reyes-Prieto A."/>
            <person name="Armbrust E.V."/>
            <person name="Aves S.J."/>
            <person name="Beiko R.G."/>
            <person name="Coutinho P."/>
            <person name="Dacks J.B."/>
            <person name="Durnford D.G."/>
            <person name="Fast N.M."/>
            <person name="Green B.R."/>
            <person name="Grisdale C."/>
            <person name="Hempe F."/>
            <person name="Henrissat B."/>
            <person name="Hoppner M.P."/>
            <person name="Ishida K.-I."/>
            <person name="Kim E."/>
            <person name="Koreny L."/>
            <person name="Kroth P.G."/>
            <person name="Liu Y."/>
            <person name="Malik S.-B."/>
            <person name="Maier U.G."/>
            <person name="McRose D."/>
            <person name="Mock T."/>
            <person name="Neilson J.A."/>
            <person name="Onodera N.T."/>
            <person name="Poole A.M."/>
            <person name="Pritham E.J."/>
            <person name="Richards T.A."/>
            <person name="Rocap G."/>
            <person name="Roy S.W."/>
            <person name="Sarai C."/>
            <person name="Schaack S."/>
            <person name="Shirato S."/>
            <person name="Slamovits C.H."/>
            <person name="Spencer D.F."/>
            <person name="Suzuki S."/>
            <person name="Worden A.Z."/>
            <person name="Zauner S."/>
            <person name="Barry K."/>
            <person name="Bell C."/>
            <person name="Bharti A.K."/>
            <person name="Crow J.A."/>
            <person name="Grimwood J."/>
            <person name="Kramer R."/>
            <person name="Lindquist E."/>
            <person name="Lucas S."/>
            <person name="Salamov A."/>
            <person name="McFadden G.I."/>
            <person name="Lane C.E."/>
            <person name="Keeling P.J."/>
            <person name="Gray M.W."/>
            <person name="Grigoriev I.V."/>
            <person name="Archibald J.M."/>
        </authorList>
    </citation>
    <scope>NUCLEOTIDE SEQUENCE</scope>
    <source>
        <strain evidence="4">CCMP2712</strain>
    </source>
</reference>
<reference evidence="2 4" key="1">
    <citation type="journal article" date="2012" name="Nature">
        <title>Algal genomes reveal evolutionary mosaicism and the fate of nucleomorphs.</title>
        <authorList>
            <consortium name="DOE Joint Genome Institute"/>
            <person name="Curtis B.A."/>
            <person name="Tanifuji G."/>
            <person name="Burki F."/>
            <person name="Gruber A."/>
            <person name="Irimia M."/>
            <person name="Maruyama S."/>
            <person name="Arias M.C."/>
            <person name="Ball S.G."/>
            <person name="Gile G.H."/>
            <person name="Hirakawa Y."/>
            <person name="Hopkins J.F."/>
            <person name="Kuo A."/>
            <person name="Rensing S.A."/>
            <person name="Schmutz J."/>
            <person name="Symeonidi A."/>
            <person name="Elias M."/>
            <person name="Eveleigh R.J."/>
            <person name="Herman E.K."/>
            <person name="Klute M.J."/>
            <person name="Nakayama T."/>
            <person name="Obornik M."/>
            <person name="Reyes-Prieto A."/>
            <person name="Armbrust E.V."/>
            <person name="Aves S.J."/>
            <person name="Beiko R.G."/>
            <person name="Coutinho P."/>
            <person name="Dacks J.B."/>
            <person name="Durnford D.G."/>
            <person name="Fast N.M."/>
            <person name="Green B.R."/>
            <person name="Grisdale C.J."/>
            <person name="Hempel F."/>
            <person name="Henrissat B."/>
            <person name="Hoppner M.P."/>
            <person name="Ishida K."/>
            <person name="Kim E."/>
            <person name="Koreny L."/>
            <person name="Kroth P.G."/>
            <person name="Liu Y."/>
            <person name="Malik S.B."/>
            <person name="Maier U.G."/>
            <person name="McRose D."/>
            <person name="Mock T."/>
            <person name="Neilson J.A."/>
            <person name="Onodera N.T."/>
            <person name="Poole A.M."/>
            <person name="Pritham E.J."/>
            <person name="Richards T.A."/>
            <person name="Rocap G."/>
            <person name="Roy S.W."/>
            <person name="Sarai C."/>
            <person name="Schaack S."/>
            <person name="Shirato S."/>
            <person name="Slamovits C.H."/>
            <person name="Spencer D.F."/>
            <person name="Suzuki S."/>
            <person name="Worden A.Z."/>
            <person name="Zauner S."/>
            <person name="Barry K."/>
            <person name="Bell C."/>
            <person name="Bharti A.K."/>
            <person name="Crow J.A."/>
            <person name="Grimwood J."/>
            <person name="Kramer R."/>
            <person name="Lindquist E."/>
            <person name="Lucas S."/>
            <person name="Salamov A."/>
            <person name="McFadden G.I."/>
            <person name="Lane C.E."/>
            <person name="Keeling P.J."/>
            <person name="Gray M.W."/>
            <person name="Grigoriev I.V."/>
            <person name="Archibald J.M."/>
        </authorList>
    </citation>
    <scope>NUCLEOTIDE SEQUENCE</scope>
    <source>
        <strain evidence="2 4">CCMP2712</strain>
    </source>
</reference>
<feature type="non-terminal residue" evidence="2">
    <location>
        <position position="184"/>
    </location>
</feature>
<feature type="compositionally biased region" description="Polar residues" evidence="1">
    <location>
        <begin position="141"/>
        <end position="169"/>
    </location>
</feature>
<dbReference type="RefSeq" id="XP_005836365.1">
    <property type="nucleotide sequence ID" value="XM_005836308.1"/>
</dbReference>
<keyword evidence="4" id="KW-1185">Reference proteome</keyword>
<evidence type="ECO:0000313" key="3">
    <source>
        <dbReference type="EnsemblProtists" id="EKX49385"/>
    </source>
</evidence>
<feature type="region of interest" description="Disordered" evidence="1">
    <location>
        <begin position="141"/>
        <end position="184"/>
    </location>
</feature>
<dbReference type="EMBL" id="JH992982">
    <property type="protein sequence ID" value="EKX49385.1"/>
    <property type="molecule type" value="Genomic_DNA"/>
</dbReference>
<dbReference type="EnsemblProtists" id="EKX49385">
    <property type="protein sequence ID" value="EKX49385"/>
    <property type="gene ID" value="GUITHDRAFT_151534"/>
</dbReference>
<protein>
    <submittedName>
        <fullName evidence="2 3">Uncharacterized protein</fullName>
    </submittedName>
</protein>
<gene>
    <name evidence="2" type="ORF">GUITHDRAFT_151534</name>
</gene>
<dbReference type="KEGG" id="gtt:GUITHDRAFT_151534"/>
<dbReference type="AlphaFoldDB" id="L1JMG7"/>
<proteinExistence type="predicted"/>
<sequence>MRKQAIRNIEMIQDRRQVVNHAGQGLPAHMDHKNIHGHAMGHSVVIPNQQSYGEQFNALGQQGLTPPAQQQPYMTSQPDPYNPYAYVYSQHEAPAAQQPVQSYAQQTNYYQQANAYQGTQAYAAPQDSAYNAAYNAAPYQTQPGYEGQQSNPYVYDPQQPQMYNVNTNHAPYAPAPLPHTAYAQ</sequence>
<evidence type="ECO:0000313" key="2">
    <source>
        <dbReference type="EMBL" id="EKX49385.1"/>
    </source>
</evidence>
<dbReference type="GeneID" id="17305964"/>
<evidence type="ECO:0000256" key="1">
    <source>
        <dbReference type="SAM" id="MobiDB-lite"/>
    </source>
</evidence>